<organism evidence="2 3">
    <name type="scientific">Muraenolepis orangiensis</name>
    <name type="common">Patagonian moray cod</name>
    <dbReference type="NCBI Taxonomy" id="630683"/>
    <lineage>
        <taxon>Eukaryota</taxon>
        <taxon>Metazoa</taxon>
        <taxon>Chordata</taxon>
        <taxon>Craniata</taxon>
        <taxon>Vertebrata</taxon>
        <taxon>Euteleostomi</taxon>
        <taxon>Actinopterygii</taxon>
        <taxon>Neopterygii</taxon>
        <taxon>Teleostei</taxon>
        <taxon>Neoteleostei</taxon>
        <taxon>Acanthomorphata</taxon>
        <taxon>Zeiogadaria</taxon>
        <taxon>Gadariae</taxon>
        <taxon>Gadiformes</taxon>
        <taxon>Muraenolepidoidei</taxon>
        <taxon>Muraenolepididae</taxon>
        <taxon>Muraenolepis</taxon>
    </lineage>
</organism>
<evidence type="ECO:0000256" key="1">
    <source>
        <dbReference type="SAM" id="MobiDB-lite"/>
    </source>
</evidence>
<reference evidence="2" key="1">
    <citation type="submission" date="2022-07" db="EMBL/GenBank/DDBJ databases">
        <title>Chromosome-level genome of Muraenolepis orangiensis.</title>
        <authorList>
            <person name="Kim J."/>
        </authorList>
    </citation>
    <scope>NUCLEOTIDE SEQUENCE</scope>
    <source>
        <strain evidence="2">KU_S4_2022</strain>
        <tissue evidence="2">Muscle</tissue>
    </source>
</reference>
<dbReference type="OrthoDB" id="434324at2759"/>
<feature type="region of interest" description="Disordered" evidence="1">
    <location>
        <begin position="23"/>
        <end position="46"/>
    </location>
</feature>
<sequence length="147" mass="16772">MGPQGAASSFSFCRASLDQLSSGEELSYQAPRRPGGGSSLTWLHGRHGDQQAVHTRTVKLLQQPGTEGIQDELYKESLHLVDPWSKDELYKESLHLVDPWSKDELYKESLHLVDPWSKDELYKESLHLVDPWSKDELYKESLHLVDV</sequence>
<evidence type="ECO:0000313" key="3">
    <source>
        <dbReference type="Proteomes" id="UP001148018"/>
    </source>
</evidence>
<comment type="caution">
    <text evidence="2">The sequence shown here is derived from an EMBL/GenBank/DDBJ whole genome shotgun (WGS) entry which is preliminary data.</text>
</comment>
<dbReference type="AlphaFoldDB" id="A0A9Q0DCT7"/>
<accession>A0A9Q0DCT7</accession>
<gene>
    <name evidence="2" type="ORF">NHX12_012329</name>
</gene>
<dbReference type="Proteomes" id="UP001148018">
    <property type="component" value="Unassembled WGS sequence"/>
</dbReference>
<name>A0A9Q0DCT7_9TELE</name>
<dbReference type="EMBL" id="JANIIK010000117">
    <property type="protein sequence ID" value="KAJ3585922.1"/>
    <property type="molecule type" value="Genomic_DNA"/>
</dbReference>
<protein>
    <submittedName>
        <fullName evidence="2">Uncharacterized protein</fullName>
    </submittedName>
</protein>
<proteinExistence type="predicted"/>
<keyword evidence="3" id="KW-1185">Reference proteome</keyword>
<evidence type="ECO:0000313" key="2">
    <source>
        <dbReference type="EMBL" id="KAJ3585922.1"/>
    </source>
</evidence>